<comment type="caution">
    <text evidence="1">The sequence shown here is derived from an EMBL/GenBank/DDBJ whole genome shotgun (WGS) entry which is preliminary data.</text>
</comment>
<dbReference type="Gramene" id="OMO78161">
    <property type="protein sequence ID" value="OMO78161"/>
    <property type="gene ID" value="CCACVL1_14624"/>
</dbReference>
<reference evidence="1 2" key="1">
    <citation type="submission" date="2013-09" db="EMBL/GenBank/DDBJ databases">
        <title>Corchorus capsularis genome sequencing.</title>
        <authorList>
            <person name="Alam M."/>
            <person name="Haque M.S."/>
            <person name="Islam M.S."/>
            <person name="Emdad E.M."/>
            <person name="Islam M.M."/>
            <person name="Ahmed B."/>
            <person name="Halim A."/>
            <person name="Hossen Q.M.M."/>
            <person name="Hossain M.Z."/>
            <person name="Ahmed R."/>
            <person name="Khan M.M."/>
            <person name="Islam R."/>
            <person name="Rashid M.M."/>
            <person name="Khan S.A."/>
            <person name="Rahman M.S."/>
            <person name="Alam M."/>
        </authorList>
    </citation>
    <scope>NUCLEOTIDE SEQUENCE [LARGE SCALE GENOMIC DNA]</scope>
    <source>
        <strain evidence="2">cv. CVL-1</strain>
        <tissue evidence="1">Whole seedling</tissue>
    </source>
</reference>
<name>A0A1R3I6M2_COCAP</name>
<evidence type="ECO:0000313" key="1">
    <source>
        <dbReference type="EMBL" id="OMO78161.1"/>
    </source>
</evidence>
<dbReference type="AlphaFoldDB" id="A0A1R3I6M2"/>
<proteinExistence type="predicted"/>
<gene>
    <name evidence="1" type="ORF">CCACVL1_14624</name>
</gene>
<keyword evidence="2" id="KW-1185">Reference proteome</keyword>
<sequence length="23" mass="2446">MSEIPNLASKKIPVYVSNLEGGV</sequence>
<dbReference type="EMBL" id="AWWV01010607">
    <property type="protein sequence ID" value="OMO78161.1"/>
    <property type="molecule type" value="Genomic_DNA"/>
</dbReference>
<organism evidence="1 2">
    <name type="scientific">Corchorus capsularis</name>
    <name type="common">Jute</name>
    <dbReference type="NCBI Taxonomy" id="210143"/>
    <lineage>
        <taxon>Eukaryota</taxon>
        <taxon>Viridiplantae</taxon>
        <taxon>Streptophyta</taxon>
        <taxon>Embryophyta</taxon>
        <taxon>Tracheophyta</taxon>
        <taxon>Spermatophyta</taxon>
        <taxon>Magnoliopsida</taxon>
        <taxon>eudicotyledons</taxon>
        <taxon>Gunneridae</taxon>
        <taxon>Pentapetalae</taxon>
        <taxon>rosids</taxon>
        <taxon>malvids</taxon>
        <taxon>Malvales</taxon>
        <taxon>Malvaceae</taxon>
        <taxon>Grewioideae</taxon>
        <taxon>Apeibeae</taxon>
        <taxon>Corchorus</taxon>
    </lineage>
</organism>
<accession>A0A1R3I6M2</accession>
<protein>
    <submittedName>
        <fullName evidence="1">Uncharacterized protein</fullName>
    </submittedName>
</protein>
<evidence type="ECO:0000313" key="2">
    <source>
        <dbReference type="Proteomes" id="UP000188268"/>
    </source>
</evidence>
<dbReference type="Proteomes" id="UP000188268">
    <property type="component" value="Unassembled WGS sequence"/>
</dbReference>